<dbReference type="EMBL" id="CP000828">
    <property type="protein sequence ID" value="ABW30394.1"/>
    <property type="molecule type" value="Genomic_DNA"/>
</dbReference>
<dbReference type="STRING" id="329726.AM1_5438"/>
<evidence type="ECO:0008006" key="3">
    <source>
        <dbReference type="Google" id="ProtNLM"/>
    </source>
</evidence>
<reference evidence="1 2" key="1">
    <citation type="journal article" date="2008" name="Proc. Natl. Acad. Sci. U.S.A.">
        <title>Niche adaptation and genome expansion in the chlorophyll d-producing cyanobacterium Acaryochloris marina.</title>
        <authorList>
            <person name="Swingley W.D."/>
            <person name="Chen M."/>
            <person name="Cheung P.C."/>
            <person name="Conrad A.L."/>
            <person name="Dejesa L.C."/>
            <person name="Hao J."/>
            <person name="Honchak B.M."/>
            <person name="Karbach L.E."/>
            <person name="Kurdoglu A."/>
            <person name="Lahiri S."/>
            <person name="Mastrian S.D."/>
            <person name="Miyashita H."/>
            <person name="Page L."/>
            <person name="Ramakrishna P."/>
            <person name="Satoh S."/>
            <person name="Sattley W.M."/>
            <person name="Shimada Y."/>
            <person name="Taylor H.L."/>
            <person name="Tomo T."/>
            <person name="Tsuchiya T."/>
            <person name="Wang Z.T."/>
            <person name="Raymond J."/>
            <person name="Mimuro M."/>
            <person name="Blankenship R.E."/>
            <person name="Touchman J.W."/>
        </authorList>
    </citation>
    <scope>NUCLEOTIDE SEQUENCE [LARGE SCALE GENOMIC DNA]</scope>
    <source>
        <strain evidence="2">MBIC 11017</strain>
    </source>
</reference>
<dbReference type="RefSeq" id="WP_012165633.1">
    <property type="nucleotide sequence ID" value="NC_009925.1"/>
</dbReference>
<dbReference type="AlphaFoldDB" id="B0CCV2"/>
<organism evidence="1 2">
    <name type="scientific">Acaryochloris marina (strain MBIC 11017)</name>
    <dbReference type="NCBI Taxonomy" id="329726"/>
    <lineage>
        <taxon>Bacteria</taxon>
        <taxon>Bacillati</taxon>
        <taxon>Cyanobacteriota</taxon>
        <taxon>Cyanophyceae</taxon>
        <taxon>Acaryochloridales</taxon>
        <taxon>Acaryochloridaceae</taxon>
        <taxon>Acaryochloris</taxon>
    </lineage>
</organism>
<dbReference type="OrthoDB" id="574287at2"/>
<accession>B0CCV2</accession>
<dbReference type="HOGENOM" id="CLU_078460_0_0_3"/>
<keyword evidence="2" id="KW-1185">Reference proteome</keyword>
<dbReference type="KEGG" id="amr:AM1_5438"/>
<dbReference type="Gene3D" id="1.10.4080.10">
    <property type="entry name" value="ADP-ribosylation/Crystallin J1"/>
    <property type="match status" value="1"/>
</dbReference>
<dbReference type="eggNOG" id="COG1397">
    <property type="taxonomic scope" value="Bacteria"/>
</dbReference>
<name>B0CCV2_ACAM1</name>
<sequence>MQQLLIDRFRGLFLGVAVLDAHGYGQDDSHGNSTLASGQNVSLPRESGKWCEALALGQSEVIAYSSQGANESQVPTIAIPTPEDEIQLAVLIAQMLPAALFYHENLPRLQNYICDHRLREASPDLQVEMLGIEVAIALLCQEQANPQTLVSQLLVQDFLSGTTLHTQLQQVQTLLQTRSSLSRVWSEVNAKRSPETSPLATALAMACYCWSSTADTFALTVTRPLTLPQFPRLVALITGALSGVFNGVHAIPWAWQGAFSTPSGARTSILAQADQLLAAWSGYLSDDIIALPLEQTAISAPGVLRPRG</sequence>
<protein>
    <recommendedName>
        <fullName evidence="3">ADP-ribosylglycohydrolase</fullName>
    </recommendedName>
</protein>
<gene>
    <name evidence="1" type="ordered locus">AM1_5438</name>
</gene>
<evidence type="ECO:0000313" key="2">
    <source>
        <dbReference type="Proteomes" id="UP000000268"/>
    </source>
</evidence>
<proteinExistence type="predicted"/>
<dbReference type="SUPFAM" id="SSF101478">
    <property type="entry name" value="ADP-ribosylglycohydrolase"/>
    <property type="match status" value="1"/>
</dbReference>
<dbReference type="InterPro" id="IPR036705">
    <property type="entry name" value="Ribosyl_crysJ1_sf"/>
</dbReference>
<evidence type="ECO:0000313" key="1">
    <source>
        <dbReference type="EMBL" id="ABW30394.1"/>
    </source>
</evidence>
<dbReference type="Proteomes" id="UP000000268">
    <property type="component" value="Chromosome"/>
</dbReference>